<evidence type="ECO:0000313" key="2">
    <source>
        <dbReference type="EMBL" id="QHC35358.1"/>
    </source>
</evidence>
<accession>A0A857FM51</accession>
<name>A0A857FM51_KOMXY</name>
<evidence type="ECO:0000313" key="3">
    <source>
        <dbReference type="Proteomes" id="UP000464674"/>
    </source>
</evidence>
<dbReference type="EMBL" id="CP041348">
    <property type="protein sequence ID" value="QHC35358.1"/>
    <property type="molecule type" value="Genomic_DNA"/>
</dbReference>
<feature type="region of interest" description="Disordered" evidence="1">
    <location>
        <begin position="1"/>
        <end position="128"/>
    </location>
</feature>
<organism evidence="2 3">
    <name type="scientific">Komagataeibacter xylinus</name>
    <name type="common">Gluconacetobacter xylinus</name>
    <dbReference type="NCBI Taxonomy" id="28448"/>
    <lineage>
        <taxon>Bacteria</taxon>
        <taxon>Pseudomonadati</taxon>
        <taxon>Pseudomonadota</taxon>
        <taxon>Alphaproteobacteria</taxon>
        <taxon>Acetobacterales</taxon>
        <taxon>Acetobacteraceae</taxon>
        <taxon>Komagataeibacter</taxon>
    </lineage>
</organism>
<dbReference type="AlphaFoldDB" id="A0A857FM51"/>
<proteinExistence type="predicted"/>
<reference evidence="2 3" key="1">
    <citation type="journal article" date="2020" name="Carbohydr. Polym.">
        <title>Characterization and optimization of production of bacterial cellulose from strain CGMCC 17276 based on whole-genome analysis.</title>
        <authorList>
            <person name="Lu T."/>
            <person name="Gao H."/>
            <person name="Liao B."/>
            <person name="Wu J."/>
            <person name="Zhang W."/>
            <person name="Huang J."/>
            <person name="Liu M."/>
            <person name="Huang J."/>
            <person name="Chang Z."/>
            <person name="Jin M."/>
            <person name="Yi Z."/>
            <person name="Jiang D."/>
        </authorList>
    </citation>
    <scope>NUCLEOTIDE SEQUENCE [LARGE SCALE GENOMIC DNA]</scope>
    <source>
        <strain evidence="2 3">CGMCC 17276</strain>
    </source>
</reference>
<dbReference type="Proteomes" id="UP000464674">
    <property type="component" value="Chromosome"/>
</dbReference>
<feature type="compositionally biased region" description="Low complexity" evidence="1">
    <location>
        <begin position="72"/>
        <end position="128"/>
    </location>
</feature>
<protein>
    <submittedName>
        <fullName evidence="2">Uncharacterized protein</fullName>
    </submittedName>
</protein>
<gene>
    <name evidence="2" type="ORF">FMA36_07460</name>
</gene>
<dbReference type="RefSeq" id="WP_159261820.1">
    <property type="nucleotide sequence ID" value="NZ_CP041348.1"/>
</dbReference>
<evidence type="ECO:0000256" key="1">
    <source>
        <dbReference type="SAM" id="MobiDB-lite"/>
    </source>
</evidence>
<sequence length="128" mass="12784">MDTPYRTAEQISGMKPLEADPTARSALSRAPGLESMAGSTVPGTSRHHVRGPQQTAVDPAAAGLDTTHEVLSAHARARSAAAMPEEPASVPEKTVAPVQAPAVKPAPAAPDAAKAPAKTAPAAPAATA</sequence>